<feature type="active site" description="Proton donor/acceptor" evidence="9">
    <location>
        <position position="383"/>
    </location>
</feature>
<dbReference type="GO" id="GO:0003697">
    <property type="term" value="F:single-stranded DNA binding"/>
    <property type="evidence" value="ECO:0007669"/>
    <property type="project" value="TreeGrafter"/>
</dbReference>
<dbReference type="GO" id="GO:0017005">
    <property type="term" value="F:3'-tyrosyl-DNA phosphodiesterase activity"/>
    <property type="evidence" value="ECO:0007669"/>
    <property type="project" value="TreeGrafter"/>
</dbReference>
<feature type="binding site" evidence="10">
    <location>
        <position position="158"/>
    </location>
    <ligand>
        <name>substrate</name>
    </ligand>
</feature>
<keyword evidence="4" id="KW-0227">DNA damage</keyword>
<evidence type="ECO:0000256" key="4">
    <source>
        <dbReference type="ARBA" id="ARBA00022763"/>
    </source>
</evidence>
<organism evidence="12 13">
    <name type="scientific">Synchytrium microbalum</name>
    <dbReference type="NCBI Taxonomy" id="1806994"/>
    <lineage>
        <taxon>Eukaryota</taxon>
        <taxon>Fungi</taxon>
        <taxon>Fungi incertae sedis</taxon>
        <taxon>Chytridiomycota</taxon>
        <taxon>Chytridiomycota incertae sedis</taxon>
        <taxon>Chytridiomycetes</taxon>
        <taxon>Synchytriales</taxon>
        <taxon>Synchytriaceae</taxon>
        <taxon>Synchytrium</taxon>
    </lineage>
</organism>
<keyword evidence="3" id="KW-0540">Nuclease</keyword>
<dbReference type="GO" id="GO:0003690">
    <property type="term" value="F:double-stranded DNA binding"/>
    <property type="evidence" value="ECO:0007669"/>
    <property type="project" value="TreeGrafter"/>
</dbReference>
<feature type="active site" description="Nucleophile" evidence="9">
    <location>
        <position position="156"/>
    </location>
</feature>
<dbReference type="InterPro" id="IPR010347">
    <property type="entry name" value="Tdp1"/>
</dbReference>
<dbReference type="PANTHER" id="PTHR12415:SF0">
    <property type="entry name" value="TYROSYL-DNA PHOSPHODIESTERASE 1"/>
    <property type="match status" value="1"/>
</dbReference>
<dbReference type="AlphaFoldDB" id="A0A507C2U2"/>
<evidence type="ECO:0000256" key="9">
    <source>
        <dbReference type="PIRSR" id="PIRSR610347-1"/>
    </source>
</evidence>
<evidence type="ECO:0000256" key="1">
    <source>
        <dbReference type="ARBA" id="ARBA00004123"/>
    </source>
</evidence>
<comment type="caution">
    <text evidence="12">The sequence shown here is derived from an EMBL/GenBank/DDBJ whole genome shotgun (WGS) entry which is preliminary data.</text>
</comment>
<evidence type="ECO:0000256" key="11">
    <source>
        <dbReference type="PIRSR" id="PIRSR610347-3"/>
    </source>
</evidence>
<evidence type="ECO:0000256" key="7">
    <source>
        <dbReference type="ARBA" id="ARBA00023204"/>
    </source>
</evidence>
<proteinExistence type="inferred from homology"/>
<keyword evidence="5" id="KW-0378">Hydrolase</keyword>
<evidence type="ECO:0000256" key="10">
    <source>
        <dbReference type="PIRSR" id="PIRSR610347-2"/>
    </source>
</evidence>
<evidence type="ECO:0000313" key="12">
    <source>
        <dbReference type="EMBL" id="TPX31855.1"/>
    </source>
</evidence>
<dbReference type="GO" id="GO:0006281">
    <property type="term" value="P:DNA repair"/>
    <property type="evidence" value="ECO:0007669"/>
    <property type="project" value="UniProtKB-KW"/>
</dbReference>
<evidence type="ECO:0000256" key="6">
    <source>
        <dbReference type="ARBA" id="ARBA00022839"/>
    </source>
</evidence>
<evidence type="ECO:0000256" key="2">
    <source>
        <dbReference type="ARBA" id="ARBA00010205"/>
    </source>
</evidence>
<evidence type="ECO:0000256" key="8">
    <source>
        <dbReference type="ARBA" id="ARBA00023242"/>
    </source>
</evidence>
<dbReference type="EMBL" id="QEAO01000038">
    <property type="protein sequence ID" value="TPX31855.1"/>
    <property type="molecule type" value="Genomic_DNA"/>
</dbReference>
<evidence type="ECO:0000256" key="5">
    <source>
        <dbReference type="ARBA" id="ARBA00022801"/>
    </source>
</evidence>
<dbReference type="RefSeq" id="XP_031023186.1">
    <property type="nucleotide sequence ID" value="XM_031170843.1"/>
</dbReference>
<dbReference type="PANTHER" id="PTHR12415">
    <property type="entry name" value="TYROSYL-DNA PHOSPHODIESTERASE 1"/>
    <property type="match status" value="1"/>
</dbReference>
<evidence type="ECO:0000256" key="3">
    <source>
        <dbReference type="ARBA" id="ARBA00022722"/>
    </source>
</evidence>
<dbReference type="Gene3D" id="3.30.870.10">
    <property type="entry name" value="Endonuclease Chain A"/>
    <property type="match status" value="2"/>
</dbReference>
<dbReference type="SUPFAM" id="SSF56024">
    <property type="entry name" value="Phospholipase D/nuclease"/>
    <property type="match status" value="2"/>
</dbReference>
<comment type="subcellular location">
    <subcellularLocation>
        <location evidence="1">Nucleus</location>
    </subcellularLocation>
</comment>
<reference evidence="12 13" key="1">
    <citation type="journal article" date="2019" name="Sci. Rep.">
        <title>Comparative genomics of chytrid fungi reveal insights into the obligate biotrophic and pathogenic lifestyle of Synchytrium endobioticum.</title>
        <authorList>
            <person name="van de Vossenberg B.T.L.H."/>
            <person name="Warris S."/>
            <person name="Nguyen H.D.T."/>
            <person name="van Gent-Pelzer M.P.E."/>
            <person name="Joly D.L."/>
            <person name="van de Geest H.C."/>
            <person name="Bonants P.J.M."/>
            <person name="Smith D.S."/>
            <person name="Levesque C.A."/>
            <person name="van der Lee T.A.J."/>
        </authorList>
    </citation>
    <scope>NUCLEOTIDE SEQUENCE [LARGE SCALE GENOMIC DNA]</scope>
    <source>
        <strain evidence="12 13">JEL517</strain>
    </source>
</reference>
<accession>A0A507C2U2</accession>
<dbReference type="GeneID" id="42006140"/>
<evidence type="ECO:0008006" key="14">
    <source>
        <dbReference type="Google" id="ProtNLM"/>
    </source>
</evidence>
<dbReference type="Pfam" id="PF06087">
    <property type="entry name" value="Tyr-DNA_phospho"/>
    <property type="match status" value="1"/>
</dbReference>
<protein>
    <recommendedName>
        <fullName evidence="14">Tyrosyl-DNA phosphodiesterase</fullName>
    </recommendedName>
</protein>
<keyword evidence="13" id="KW-1185">Reference proteome</keyword>
<evidence type="ECO:0000313" key="13">
    <source>
        <dbReference type="Proteomes" id="UP000319731"/>
    </source>
</evidence>
<dbReference type="Proteomes" id="UP000319731">
    <property type="component" value="Unassembled WGS sequence"/>
</dbReference>
<name>A0A507C2U2_9FUNG</name>
<comment type="similarity">
    <text evidence="2">Belongs to the tyrosyl-DNA phosphodiesterase family.</text>
</comment>
<dbReference type="GO" id="GO:0004527">
    <property type="term" value="F:exonuclease activity"/>
    <property type="evidence" value="ECO:0007669"/>
    <property type="project" value="UniProtKB-KW"/>
</dbReference>
<feature type="binding site" evidence="10">
    <location>
        <position position="385"/>
    </location>
    <ligand>
        <name>substrate</name>
    </ligand>
</feature>
<dbReference type="STRING" id="1806994.A0A507C2U2"/>
<sequence length="510" mass="57661">MSTNRSKRLLKNDDNVILEINTHLDIHLDLPPADNNSTAVVAPTPTMPLRQALEGVADSGLRLLRIRDLPSWTNRACPSLRDILSMNGPLQRVLQLNFMFELDWFMNQIPVESRHVPIYIIHGMRNVEPDPRSWGDNVKVRRAEVPDAYGRFGTHHTKAMVLQFQDDTLRIVIHTANMISRDWTNKSQGAWISPPLKRKSAGQAASRFERDLISYFEADSYKTVLPSWCKLIKEYDLSPCRAVLIGSIPGRHKNGDLHKWGIGRMANVLKDVGSEAEGSIIAQYSSMGSLGSNDEWLKETFRRALSQSTTLNSGILAKQASRLPDLKLVYPTVEDILTSLEGVDGGESVRLSGENWSKQRNYLQPILHRWQSRDQGRYTAMPHIKTYTRVNGAGSIAWHYLGSHNLSKAAWGSLEKDKSQLFIRSFELGVLVYPQLFEDAGINEVTMVNTTPVALPESLWLNIPNGQPYKSQSNIVRIPIRLPYDVPLVQYTARDIAWNDGNDPRAQQHR</sequence>
<dbReference type="GO" id="GO:0005634">
    <property type="term" value="C:nucleus"/>
    <property type="evidence" value="ECO:0007669"/>
    <property type="project" value="UniProtKB-SubCell"/>
</dbReference>
<gene>
    <name evidence="12" type="ORF">SmJEL517_g04915</name>
</gene>
<dbReference type="OrthoDB" id="47785at2759"/>
<keyword evidence="7" id="KW-0234">DNA repair</keyword>
<keyword evidence="6" id="KW-0269">Exonuclease</keyword>
<keyword evidence="8" id="KW-0539">Nucleus</keyword>
<feature type="site" description="Interaction with DNA" evidence="11">
    <location>
        <position position="407"/>
    </location>
</feature>